<keyword evidence="3" id="KW-1185">Reference proteome</keyword>
<dbReference type="Proteomes" id="UP000249169">
    <property type="component" value="Unassembled WGS sequence"/>
</dbReference>
<evidence type="ECO:0000256" key="1">
    <source>
        <dbReference type="SAM" id="Coils"/>
    </source>
</evidence>
<sequence>MSETKFDITLRSWMERSAERLRSVSAESTHPFAGPALKLAVELLEHSLPPYRQAIDRVAAEGEDAARAAEEIARAEDRIDQAYLRLWATAQSRYFSARAAPGVDETLLKRRLERGLPLSPSVFSSLGVDRARSHMKGALIYATDALGVDDPALTEALQALDHLDQALTRTDREKAQAVRATQLIFEARQQARQAYTAARQIVEAALALEDDESLRQLMPAVGSLYHTTSAPARSSVPPEPTQA</sequence>
<dbReference type="OrthoDB" id="5536205at2"/>
<organism evidence="2 3">
    <name type="scientific">Lujinxingia litoralis</name>
    <dbReference type="NCBI Taxonomy" id="2211119"/>
    <lineage>
        <taxon>Bacteria</taxon>
        <taxon>Deltaproteobacteria</taxon>
        <taxon>Bradymonadales</taxon>
        <taxon>Lujinxingiaceae</taxon>
        <taxon>Lujinxingia</taxon>
    </lineage>
</organism>
<dbReference type="RefSeq" id="WP_111731525.1">
    <property type="nucleotide sequence ID" value="NZ_QHKO01000018.1"/>
</dbReference>
<evidence type="ECO:0000313" key="3">
    <source>
        <dbReference type="Proteomes" id="UP000249169"/>
    </source>
</evidence>
<dbReference type="EMBL" id="QHKO01000018">
    <property type="protein sequence ID" value="RAL19991.1"/>
    <property type="molecule type" value="Genomic_DNA"/>
</dbReference>
<keyword evidence="1" id="KW-0175">Coiled coil</keyword>
<comment type="caution">
    <text evidence="2">The sequence shown here is derived from an EMBL/GenBank/DDBJ whole genome shotgun (WGS) entry which is preliminary data.</text>
</comment>
<protein>
    <submittedName>
        <fullName evidence="2">Uncharacterized protein</fullName>
    </submittedName>
</protein>
<proteinExistence type="predicted"/>
<name>A0A328C2H8_9DELT</name>
<accession>A0A328C2H8</accession>
<evidence type="ECO:0000313" key="2">
    <source>
        <dbReference type="EMBL" id="RAL19991.1"/>
    </source>
</evidence>
<dbReference type="AlphaFoldDB" id="A0A328C2H8"/>
<gene>
    <name evidence="2" type="ORF">DL240_19260</name>
</gene>
<feature type="coiled-coil region" evidence="1">
    <location>
        <begin position="58"/>
        <end position="85"/>
    </location>
</feature>
<reference evidence="2 3" key="1">
    <citation type="submission" date="2018-05" db="EMBL/GenBank/DDBJ databases">
        <title>Lujinxingia marina gen. nov. sp. nov., a new facultative anaerobic member of the class Deltaproteobacteria, and proposal of Lujinxingaceae fam. nov.</title>
        <authorList>
            <person name="Li C.-M."/>
        </authorList>
    </citation>
    <scope>NUCLEOTIDE SEQUENCE [LARGE SCALE GENOMIC DNA]</scope>
    <source>
        <strain evidence="2 3">B210</strain>
    </source>
</reference>